<evidence type="ECO:0000313" key="1">
    <source>
        <dbReference type="EMBL" id="KAK3738636.1"/>
    </source>
</evidence>
<organism evidence="1 2">
    <name type="scientific">Elysia crispata</name>
    <name type="common">lettuce slug</name>
    <dbReference type="NCBI Taxonomy" id="231223"/>
    <lineage>
        <taxon>Eukaryota</taxon>
        <taxon>Metazoa</taxon>
        <taxon>Spiralia</taxon>
        <taxon>Lophotrochozoa</taxon>
        <taxon>Mollusca</taxon>
        <taxon>Gastropoda</taxon>
        <taxon>Heterobranchia</taxon>
        <taxon>Euthyneura</taxon>
        <taxon>Panpulmonata</taxon>
        <taxon>Sacoglossa</taxon>
        <taxon>Placobranchoidea</taxon>
        <taxon>Plakobranchidae</taxon>
        <taxon>Elysia</taxon>
    </lineage>
</organism>
<dbReference type="AlphaFoldDB" id="A0AAE0YAB3"/>
<dbReference type="EMBL" id="JAWDGP010006588">
    <property type="protein sequence ID" value="KAK3738636.1"/>
    <property type="molecule type" value="Genomic_DNA"/>
</dbReference>
<dbReference type="Proteomes" id="UP001283361">
    <property type="component" value="Unassembled WGS sequence"/>
</dbReference>
<comment type="caution">
    <text evidence="1">The sequence shown here is derived from an EMBL/GenBank/DDBJ whole genome shotgun (WGS) entry which is preliminary data.</text>
</comment>
<evidence type="ECO:0000313" key="2">
    <source>
        <dbReference type="Proteomes" id="UP001283361"/>
    </source>
</evidence>
<gene>
    <name evidence="1" type="ORF">RRG08_006732</name>
</gene>
<protein>
    <submittedName>
        <fullName evidence="1">Uncharacterized protein</fullName>
    </submittedName>
</protein>
<proteinExistence type="predicted"/>
<sequence length="127" mass="14671">MTILALDARGKQVNERTELLTTKMTTTTKDWRERIKMKFKRILIFLEGTVHLFNFAHCDVMSQHSLPQVSPFYALYIIIVSNGKLPRSTVAIRLCLQCHPPSPPLSATAWTTVWNSYLLTLLLELYY</sequence>
<name>A0AAE0YAB3_9GAST</name>
<reference evidence="1" key="1">
    <citation type="journal article" date="2023" name="G3 (Bethesda)">
        <title>A reference genome for the long-term kleptoplast-retaining sea slug Elysia crispata morphotype clarki.</title>
        <authorList>
            <person name="Eastman K.E."/>
            <person name="Pendleton A.L."/>
            <person name="Shaikh M.A."/>
            <person name="Suttiyut T."/>
            <person name="Ogas R."/>
            <person name="Tomko P."/>
            <person name="Gavelis G."/>
            <person name="Widhalm J.R."/>
            <person name="Wisecaver J.H."/>
        </authorList>
    </citation>
    <scope>NUCLEOTIDE SEQUENCE</scope>
    <source>
        <strain evidence="1">ECLA1</strain>
    </source>
</reference>
<accession>A0AAE0YAB3</accession>
<keyword evidence="2" id="KW-1185">Reference proteome</keyword>